<dbReference type="SUPFAM" id="SSF141868">
    <property type="entry name" value="EAL domain-like"/>
    <property type="match status" value="1"/>
</dbReference>
<dbReference type="SUPFAM" id="SSF55073">
    <property type="entry name" value="Nucleotide cyclase"/>
    <property type="match status" value="1"/>
</dbReference>
<dbReference type="InterPro" id="IPR029787">
    <property type="entry name" value="Nucleotide_cyclase"/>
</dbReference>
<name>A0A3S0QP19_9BACI</name>
<accession>A0A3S0QP19</accession>
<dbReference type="InterPro" id="IPR016032">
    <property type="entry name" value="Sig_transdc_resp-reg_C-effctor"/>
</dbReference>
<evidence type="ECO:0000313" key="12">
    <source>
        <dbReference type="Proteomes" id="UP000287910"/>
    </source>
</evidence>
<dbReference type="InterPro" id="IPR001633">
    <property type="entry name" value="EAL_dom"/>
</dbReference>
<dbReference type="PRINTS" id="PR00038">
    <property type="entry name" value="HTHLUXR"/>
</dbReference>
<dbReference type="InterPro" id="IPR043128">
    <property type="entry name" value="Rev_trsase/Diguanyl_cyclase"/>
</dbReference>
<dbReference type="InterPro" id="IPR035919">
    <property type="entry name" value="EAL_sf"/>
</dbReference>
<dbReference type="GO" id="GO:0006355">
    <property type="term" value="P:regulation of DNA-templated transcription"/>
    <property type="evidence" value="ECO:0007669"/>
    <property type="project" value="InterPro"/>
</dbReference>
<dbReference type="SUPFAM" id="SSF52172">
    <property type="entry name" value="CheY-like"/>
    <property type="match status" value="1"/>
</dbReference>
<dbReference type="EMBL" id="RYYR01000018">
    <property type="protein sequence ID" value="RUL50903.1"/>
    <property type="molecule type" value="Genomic_DNA"/>
</dbReference>
<keyword evidence="4" id="KW-0238">DNA-binding</keyword>
<dbReference type="Gene3D" id="3.40.50.2300">
    <property type="match status" value="1"/>
</dbReference>
<dbReference type="PROSITE" id="PS00622">
    <property type="entry name" value="HTH_LUXR_1"/>
    <property type="match status" value="1"/>
</dbReference>
<feature type="domain" description="HTH luxR-type" evidence="7">
    <location>
        <begin position="615"/>
        <end position="680"/>
    </location>
</feature>
<dbReference type="InterPro" id="IPR052155">
    <property type="entry name" value="Biofilm_reg_signaling"/>
</dbReference>
<dbReference type="PROSITE" id="PS50110">
    <property type="entry name" value="RESPONSE_REGULATORY"/>
    <property type="match status" value="1"/>
</dbReference>
<dbReference type="Pfam" id="PF00072">
    <property type="entry name" value="Response_reg"/>
    <property type="match status" value="1"/>
</dbReference>
<dbReference type="InterPro" id="IPR000160">
    <property type="entry name" value="GGDEF_dom"/>
</dbReference>
<dbReference type="PANTHER" id="PTHR44757:SF2">
    <property type="entry name" value="BIOFILM ARCHITECTURE MAINTENANCE PROTEIN MBAA"/>
    <property type="match status" value="1"/>
</dbReference>
<reference evidence="11 12" key="1">
    <citation type="submission" date="2018-12" db="EMBL/GenBank/DDBJ databases">
        <title>Lysinibacillus antri sp. nov., isolated from a cave soil.</title>
        <authorList>
            <person name="Narsing Rao M.P."/>
            <person name="Zhang H."/>
            <person name="Dong Z.-Y."/>
            <person name="Niu X.-K."/>
            <person name="Zhang K."/>
            <person name="Fang B.-Z."/>
            <person name="Kang Y.-Q."/>
            <person name="Xiao M."/>
            <person name="Li W.-J."/>
        </authorList>
    </citation>
    <scope>NUCLEOTIDE SEQUENCE [LARGE SCALE GENOMIC DNA]</scope>
    <source>
        <strain evidence="11 12">SYSU K30002</strain>
    </source>
</reference>
<dbReference type="GO" id="GO:0000160">
    <property type="term" value="P:phosphorelay signal transduction system"/>
    <property type="evidence" value="ECO:0007669"/>
    <property type="project" value="UniProtKB-KW"/>
</dbReference>
<dbReference type="Gene3D" id="1.10.10.10">
    <property type="entry name" value="Winged helix-like DNA-binding domain superfamily/Winged helix DNA-binding domain"/>
    <property type="match status" value="1"/>
</dbReference>
<sequence length="687" mass="79323">MCNEKINILIVDDRPENLLALEAILDEEEYNLIKAFSGEEALRFLLQYDFAAILLDVQMPGMDGFTTAKFIRAREKTKNIPILFITANYMDSEHIFMGYSVGAIDYILKPFNPIILKSKVERFVELYLLRQKLIIQSNKLEEKNKVIEYMAYHDGLTDLPNRRKFNEELIRFVNIAKSTNESLGLMYLDLDRFKYINDSLGHSMGDKLLQHLAKRLSMTIRDSDFVARMGGDEFVVLLPNSNREQCLEVTENILDAFKNPFTIHSYEFHLTACIGLAIFPFDGEDANTLLKNADAALYRAKEQGKNKFSVYHSGMNLQSYRTFLMQNDLRNAIENEEFTLVYQPRIQLSSEQVVSAEAFIRWNHPKWGTISPNEFIPIAEESELIFEIDKWVLQTVCKQINSWDHLGFSPTRIAINFSAKHFLQQNFIEQIKKILHDSKIDPKRIEIEITETALLKNEDIVKHTLKQLKDMDIHVSLDDFGIGYSSINYLRDFHFDTVKIDKSYIQEITLPQKNSHSIVESMIFLGKKLNINVVAEGVETTEQLQQLIELQCDEIQGYIYSQPLPPNDFLHYSNSKNSNNMATNITKTVKDNVIVLNPKEEIGINREIIQHAVQQFKIDFALSNRELDVFSLIVEGSSNKVISEKLFISEHTVKNHITNILSKLRVADRVHAIALVYEQCINKKNVQ</sequence>
<feature type="modified residue" description="4-aspartylphosphate" evidence="6">
    <location>
        <position position="56"/>
    </location>
</feature>
<keyword evidence="2" id="KW-0902">Two-component regulatory system</keyword>
<dbReference type="Pfam" id="PF00990">
    <property type="entry name" value="GGDEF"/>
    <property type="match status" value="1"/>
</dbReference>
<keyword evidence="3" id="KW-0805">Transcription regulation</keyword>
<dbReference type="GO" id="GO:0003677">
    <property type="term" value="F:DNA binding"/>
    <property type="evidence" value="ECO:0007669"/>
    <property type="project" value="UniProtKB-KW"/>
</dbReference>
<keyword evidence="6" id="KW-0597">Phosphoprotein</keyword>
<comment type="subcellular location">
    <subcellularLocation>
        <location evidence="1">Cytoplasm</location>
    </subcellularLocation>
</comment>
<dbReference type="SMART" id="SM00421">
    <property type="entry name" value="HTH_LUXR"/>
    <property type="match status" value="1"/>
</dbReference>
<dbReference type="Proteomes" id="UP000287910">
    <property type="component" value="Unassembled WGS sequence"/>
</dbReference>
<dbReference type="Gene3D" id="3.20.20.450">
    <property type="entry name" value="EAL domain"/>
    <property type="match status" value="1"/>
</dbReference>
<evidence type="ECO:0000259" key="10">
    <source>
        <dbReference type="PROSITE" id="PS50887"/>
    </source>
</evidence>
<dbReference type="GO" id="GO:0005737">
    <property type="term" value="C:cytoplasm"/>
    <property type="evidence" value="ECO:0007669"/>
    <property type="project" value="UniProtKB-SubCell"/>
</dbReference>
<dbReference type="Pfam" id="PF00563">
    <property type="entry name" value="EAL"/>
    <property type="match status" value="1"/>
</dbReference>
<evidence type="ECO:0000256" key="3">
    <source>
        <dbReference type="ARBA" id="ARBA00023015"/>
    </source>
</evidence>
<dbReference type="PROSITE" id="PS50043">
    <property type="entry name" value="HTH_LUXR_2"/>
    <property type="match status" value="1"/>
</dbReference>
<dbReference type="SMART" id="SM00052">
    <property type="entry name" value="EAL"/>
    <property type="match status" value="1"/>
</dbReference>
<keyword evidence="12" id="KW-1185">Reference proteome</keyword>
<gene>
    <name evidence="11" type="ORF">EK386_13220</name>
</gene>
<evidence type="ECO:0000256" key="6">
    <source>
        <dbReference type="PROSITE-ProRule" id="PRU00169"/>
    </source>
</evidence>
<organism evidence="11 12">
    <name type="scientific">Lysinibacillus antri</name>
    <dbReference type="NCBI Taxonomy" id="2498145"/>
    <lineage>
        <taxon>Bacteria</taxon>
        <taxon>Bacillati</taxon>
        <taxon>Bacillota</taxon>
        <taxon>Bacilli</taxon>
        <taxon>Bacillales</taxon>
        <taxon>Bacillaceae</taxon>
        <taxon>Lysinibacillus</taxon>
    </lineage>
</organism>
<dbReference type="SMART" id="SM00267">
    <property type="entry name" value="GGDEF"/>
    <property type="match status" value="1"/>
</dbReference>
<dbReference type="AlphaFoldDB" id="A0A3S0QP19"/>
<dbReference type="PANTHER" id="PTHR44757">
    <property type="entry name" value="DIGUANYLATE CYCLASE DGCP"/>
    <property type="match status" value="1"/>
</dbReference>
<feature type="domain" description="GGDEF" evidence="10">
    <location>
        <begin position="181"/>
        <end position="313"/>
    </location>
</feature>
<dbReference type="PROSITE" id="PS50883">
    <property type="entry name" value="EAL"/>
    <property type="match status" value="1"/>
</dbReference>
<evidence type="ECO:0000259" key="7">
    <source>
        <dbReference type="PROSITE" id="PS50043"/>
    </source>
</evidence>
<dbReference type="Gene3D" id="3.30.70.270">
    <property type="match status" value="1"/>
</dbReference>
<protein>
    <submittedName>
        <fullName evidence="11">EAL domain-containing protein</fullName>
    </submittedName>
</protein>
<comment type="caution">
    <text evidence="11">The sequence shown here is derived from an EMBL/GenBank/DDBJ whole genome shotgun (WGS) entry which is preliminary data.</text>
</comment>
<dbReference type="InterPro" id="IPR000792">
    <property type="entry name" value="Tscrpt_reg_LuxR_C"/>
</dbReference>
<dbReference type="InterPro" id="IPR011006">
    <property type="entry name" value="CheY-like_superfamily"/>
</dbReference>
<dbReference type="SUPFAM" id="SSF46894">
    <property type="entry name" value="C-terminal effector domain of the bipartite response regulators"/>
    <property type="match status" value="1"/>
</dbReference>
<evidence type="ECO:0000256" key="4">
    <source>
        <dbReference type="ARBA" id="ARBA00023125"/>
    </source>
</evidence>
<evidence type="ECO:0000256" key="5">
    <source>
        <dbReference type="ARBA" id="ARBA00023163"/>
    </source>
</evidence>
<evidence type="ECO:0000313" key="11">
    <source>
        <dbReference type="EMBL" id="RUL50903.1"/>
    </source>
</evidence>
<dbReference type="CDD" id="cd01949">
    <property type="entry name" value="GGDEF"/>
    <property type="match status" value="1"/>
</dbReference>
<evidence type="ECO:0000259" key="8">
    <source>
        <dbReference type="PROSITE" id="PS50110"/>
    </source>
</evidence>
<dbReference type="CDD" id="cd01948">
    <property type="entry name" value="EAL"/>
    <property type="match status" value="1"/>
</dbReference>
<dbReference type="InterPro" id="IPR036388">
    <property type="entry name" value="WH-like_DNA-bd_sf"/>
</dbReference>
<dbReference type="RefSeq" id="WP_126659654.1">
    <property type="nucleotide sequence ID" value="NZ_RYYR01000018.1"/>
</dbReference>
<dbReference type="InterPro" id="IPR001789">
    <property type="entry name" value="Sig_transdc_resp-reg_receiver"/>
</dbReference>
<dbReference type="CDD" id="cd06170">
    <property type="entry name" value="LuxR_C_like"/>
    <property type="match status" value="1"/>
</dbReference>
<keyword evidence="5" id="KW-0804">Transcription</keyword>
<proteinExistence type="predicted"/>
<evidence type="ECO:0000256" key="2">
    <source>
        <dbReference type="ARBA" id="ARBA00023012"/>
    </source>
</evidence>
<dbReference type="NCBIfam" id="TIGR00254">
    <property type="entry name" value="GGDEF"/>
    <property type="match status" value="1"/>
</dbReference>
<dbReference type="PROSITE" id="PS50887">
    <property type="entry name" value="GGDEF"/>
    <property type="match status" value="1"/>
</dbReference>
<feature type="domain" description="Response regulatory" evidence="8">
    <location>
        <begin position="7"/>
        <end position="124"/>
    </location>
</feature>
<feature type="domain" description="EAL" evidence="9">
    <location>
        <begin position="322"/>
        <end position="577"/>
    </location>
</feature>
<dbReference type="Pfam" id="PF00196">
    <property type="entry name" value="GerE"/>
    <property type="match status" value="1"/>
</dbReference>
<dbReference type="SMART" id="SM00448">
    <property type="entry name" value="REC"/>
    <property type="match status" value="1"/>
</dbReference>
<evidence type="ECO:0000259" key="9">
    <source>
        <dbReference type="PROSITE" id="PS50883"/>
    </source>
</evidence>
<dbReference type="FunFam" id="3.30.70.270:FF:000001">
    <property type="entry name" value="Diguanylate cyclase domain protein"/>
    <property type="match status" value="1"/>
</dbReference>
<evidence type="ECO:0000256" key="1">
    <source>
        <dbReference type="ARBA" id="ARBA00004496"/>
    </source>
</evidence>